<accession>A0ABR7NRP9</accession>
<evidence type="ECO:0008006" key="4">
    <source>
        <dbReference type="Google" id="ProtNLM"/>
    </source>
</evidence>
<keyword evidence="1" id="KW-0812">Transmembrane</keyword>
<organism evidence="2 3">
    <name type="scientific">Enterocloster hominis</name>
    <name type="common">ex Liu et al. 2021</name>
    <dbReference type="NCBI Taxonomy" id="2763663"/>
    <lineage>
        <taxon>Bacteria</taxon>
        <taxon>Bacillati</taxon>
        <taxon>Bacillota</taxon>
        <taxon>Clostridia</taxon>
        <taxon>Lachnospirales</taxon>
        <taxon>Lachnospiraceae</taxon>
        <taxon>Enterocloster</taxon>
    </lineage>
</organism>
<dbReference type="Proteomes" id="UP000647491">
    <property type="component" value="Unassembled WGS sequence"/>
</dbReference>
<keyword evidence="3" id="KW-1185">Reference proteome</keyword>
<sequence length="168" mass="18960">MSPAFIFEGCGTREAVKKFRGHVFPRWFSVTVSLLSALFAAAGLFFFLGGRHKLALYYAGSALLLLVFNLAGKAFLVRRLSSVLDQILGGDPGFTVCFYENYFSIVRQKDQKLIPVYYSRINRIACQDGIMAVFTGENLCIPFRDPDGGQVWDDLWRFLKEKNPSIII</sequence>
<proteinExistence type="predicted"/>
<name>A0ABR7NRP9_9FIRM</name>
<feature type="transmembrane region" description="Helical" evidence="1">
    <location>
        <begin position="55"/>
        <end position="76"/>
    </location>
</feature>
<reference evidence="2 3" key="1">
    <citation type="submission" date="2020-08" db="EMBL/GenBank/DDBJ databases">
        <title>Genome public.</title>
        <authorList>
            <person name="Liu C."/>
            <person name="Sun Q."/>
        </authorList>
    </citation>
    <scope>NUCLEOTIDE SEQUENCE [LARGE SCALE GENOMIC DNA]</scope>
    <source>
        <strain evidence="2 3">BX10</strain>
    </source>
</reference>
<evidence type="ECO:0000313" key="2">
    <source>
        <dbReference type="EMBL" id="MBC8598793.1"/>
    </source>
</evidence>
<evidence type="ECO:0000313" key="3">
    <source>
        <dbReference type="Proteomes" id="UP000647491"/>
    </source>
</evidence>
<gene>
    <name evidence="2" type="ORF">H8708_06030</name>
</gene>
<dbReference type="EMBL" id="JACRTJ010000013">
    <property type="protein sequence ID" value="MBC8598793.1"/>
    <property type="molecule type" value="Genomic_DNA"/>
</dbReference>
<evidence type="ECO:0000256" key="1">
    <source>
        <dbReference type="SAM" id="Phobius"/>
    </source>
</evidence>
<keyword evidence="1" id="KW-1133">Transmembrane helix</keyword>
<feature type="transmembrane region" description="Helical" evidence="1">
    <location>
        <begin position="27"/>
        <end position="49"/>
    </location>
</feature>
<comment type="caution">
    <text evidence="2">The sequence shown here is derived from an EMBL/GenBank/DDBJ whole genome shotgun (WGS) entry which is preliminary data.</text>
</comment>
<keyword evidence="1" id="KW-0472">Membrane</keyword>
<protein>
    <recommendedName>
        <fullName evidence="4">YcxB family protein</fullName>
    </recommendedName>
</protein>
<dbReference type="RefSeq" id="WP_262427282.1">
    <property type="nucleotide sequence ID" value="NZ_JACRTJ010000013.1"/>
</dbReference>